<comment type="caution">
    <text evidence="18">The sequence shown here is derived from an EMBL/GenBank/DDBJ whole genome shotgun (WGS) entry which is preliminary data.</text>
</comment>
<dbReference type="NCBIfam" id="NF006611">
    <property type="entry name" value="PRK09173.1"/>
    <property type="match status" value="1"/>
</dbReference>
<evidence type="ECO:0000256" key="3">
    <source>
        <dbReference type="ARBA" id="ARBA00022448"/>
    </source>
</evidence>
<evidence type="ECO:0000256" key="14">
    <source>
        <dbReference type="ARBA" id="ARBA00025830"/>
    </source>
</evidence>
<dbReference type="OrthoDB" id="8479836at2"/>
<comment type="subunit">
    <text evidence="14 15">F-type ATPases have 2 components, F(1) - the catalytic core - and F(0) - the membrane proton channel. F(1) has five subunits: alpha(3), beta(3), gamma(1), delta(1), epsilon(1). F(0) has three main subunits: a(1), b(2) and c(10-14). The alpha and beta chains form an alternating ring which encloses part of the gamma chain. F(1) is attached to F(0) by a central stalk formed by the gamma and epsilon chains, while a peripheral stalk is formed by the delta and b chains.</text>
</comment>
<evidence type="ECO:0000313" key="19">
    <source>
        <dbReference type="Proteomes" id="UP000094412"/>
    </source>
</evidence>
<keyword evidence="4 15" id="KW-1003">Cell membrane</keyword>
<evidence type="ECO:0000256" key="9">
    <source>
        <dbReference type="ARBA" id="ARBA00023065"/>
    </source>
</evidence>
<dbReference type="PANTHER" id="PTHR33445">
    <property type="entry name" value="ATP SYNTHASE SUBUNIT B', CHLOROPLASTIC"/>
    <property type="match status" value="1"/>
</dbReference>
<keyword evidence="10 15" id="KW-0472">Membrane</keyword>
<dbReference type="GO" id="GO:0046933">
    <property type="term" value="F:proton-transporting ATP synthase activity, rotational mechanism"/>
    <property type="evidence" value="ECO:0007669"/>
    <property type="project" value="UniProtKB-UniRule"/>
</dbReference>
<evidence type="ECO:0000256" key="6">
    <source>
        <dbReference type="ARBA" id="ARBA00022692"/>
    </source>
</evidence>
<proteinExistence type="inferred from homology"/>
<feature type="transmembrane region" description="Helical" evidence="15">
    <location>
        <begin position="6"/>
        <end position="25"/>
    </location>
</feature>
<evidence type="ECO:0000256" key="1">
    <source>
        <dbReference type="ARBA" id="ARBA00004377"/>
    </source>
</evidence>
<keyword evidence="3 15" id="KW-0813">Transport</keyword>
<evidence type="ECO:0000256" key="8">
    <source>
        <dbReference type="ARBA" id="ARBA00022989"/>
    </source>
</evidence>
<evidence type="ECO:0000313" key="18">
    <source>
        <dbReference type="EMBL" id="OCX18691.1"/>
    </source>
</evidence>
<keyword evidence="19" id="KW-1185">Reference proteome</keyword>
<name>A0A1C2DVA0_9HYPH</name>
<evidence type="ECO:0000256" key="2">
    <source>
        <dbReference type="ARBA" id="ARBA00005513"/>
    </source>
</evidence>
<evidence type="ECO:0000256" key="13">
    <source>
        <dbReference type="ARBA" id="ARBA00025614"/>
    </source>
</evidence>
<dbReference type="Proteomes" id="UP000094412">
    <property type="component" value="Unassembled WGS sequence"/>
</dbReference>
<dbReference type="AlphaFoldDB" id="A0A1C2DVA0"/>
<dbReference type="CDD" id="cd06503">
    <property type="entry name" value="ATP-synt_Fo_b"/>
    <property type="match status" value="1"/>
</dbReference>
<keyword evidence="17" id="KW-0175">Coiled coil</keyword>
<evidence type="ECO:0000256" key="4">
    <source>
        <dbReference type="ARBA" id="ARBA00022475"/>
    </source>
</evidence>
<dbReference type="PANTHER" id="PTHR33445:SF1">
    <property type="entry name" value="ATP SYNTHASE SUBUNIT B"/>
    <property type="match status" value="1"/>
</dbReference>
<evidence type="ECO:0000256" key="5">
    <source>
        <dbReference type="ARBA" id="ARBA00022547"/>
    </source>
</evidence>
<dbReference type="InterPro" id="IPR002146">
    <property type="entry name" value="ATP_synth_b/b'su_bac/chlpt"/>
</dbReference>
<dbReference type="GO" id="GO:0005886">
    <property type="term" value="C:plasma membrane"/>
    <property type="evidence" value="ECO:0007669"/>
    <property type="project" value="UniProtKB-SubCell"/>
</dbReference>
<evidence type="ECO:0000256" key="7">
    <source>
        <dbReference type="ARBA" id="ARBA00022781"/>
    </source>
</evidence>
<evidence type="ECO:0000256" key="17">
    <source>
        <dbReference type="SAM" id="Coils"/>
    </source>
</evidence>
<evidence type="ECO:0000256" key="10">
    <source>
        <dbReference type="ARBA" id="ARBA00023136"/>
    </source>
</evidence>
<comment type="function">
    <text evidence="12 15">F(1)F(0) ATP synthase produces ATP from ADP in the presence of a proton or sodium gradient. F-type ATPases consist of two structural domains, F(1) containing the extramembraneous catalytic core and F(0) containing the membrane proton channel, linked together by a central stalk and a peripheral stalk. During catalysis, ATP synthesis in the catalytic domain of F(1) is coupled via a rotary mechanism of the central stalk subunits to proton translocation.</text>
</comment>
<dbReference type="InterPro" id="IPR050059">
    <property type="entry name" value="ATP_synthase_B_chain"/>
</dbReference>
<keyword evidence="8 15" id="KW-1133">Transmembrane helix</keyword>
<gene>
    <name evidence="15" type="primary">atpF</name>
    <name evidence="18" type="ORF">QV13_10585</name>
</gene>
<dbReference type="GO" id="GO:0046961">
    <property type="term" value="F:proton-transporting ATPase activity, rotational mechanism"/>
    <property type="evidence" value="ECO:0007669"/>
    <property type="project" value="TreeGrafter"/>
</dbReference>
<protein>
    <recommendedName>
        <fullName evidence="15">ATP synthase subunit b</fullName>
    </recommendedName>
    <alternativeName>
        <fullName evidence="15">ATP synthase F(0) sector subunit b</fullName>
    </alternativeName>
    <alternativeName>
        <fullName evidence="15">ATPase subunit I</fullName>
    </alternativeName>
    <alternativeName>
        <fullName evidence="15">F-type ATPase subunit b</fullName>
        <shortName evidence="15">F-ATPase subunit b</shortName>
    </alternativeName>
</protein>
<keyword evidence="5 15" id="KW-0138">CF(0)</keyword>
<keyword evidence="11 15" id="KW-0066">ATP synthesis</keyword>
<comment type="subcellular location">
    <subcellularLocation>
        <location evidence="1">Cell inner membrane</location>
        <topology evidence="1">Single-pass membrane protein</topology>
    </subcellularLocation>
    <subcellularLocation>
        <location evidence="15">Cell membrane</location>
        <topology evidence="15">Single-pass membrane protein</topology>
    </subcellularLocation>
</comment>
<evidence type="ECO:0000256" key="16">
    <source>
        <dbReference type="RuleBase" id="RU003848"/>
    </source>
</evidence>
<evidence type="ECO:0000256" key="11">
    <source>
        <dbReference type="ARBA" id="ARBA00023310"/>
    </source>
</evidence>
<keyword evidence="7 15" id="KW-0375">Hydrogen ion transport</keyword>
<dbReference type="EMBL" id="MDEO01000031">
    <property type="protein sequence ID" value="OCX18691.1"/>
    <property type="molecule type" value="Genomic_DNA"/>
</dbReference>
<comment type="similarity">
    <text evidence="2 15 16">Belongs to the ATPase B chain family.</text>
</comment>
<dbReference type="Pfam" id="PF00430">
    <property type="entry name" value="ATP-synt_B"/>
    <property type="match status" value="1"/>
</dbReference>
<dbReference type="HAMAP" id="MF_01398">
    <property type="entry name" value="ATP_synth_b_bprime"/>
    <property type="match status" value="1"/>
</dbReference>
<sequence length="163" mass="17796">MDATSLATVWATVALFILIALMIYLKVPGAMSKSLDARADKIRSELDEARKLREEAQALLVEYQKKRKDAEKEAADIVEAAKREAKALAEEAHKKTEDYVARRTVVAEQKIGQAEREAIAEVRASAVDLAVEAARSVLASKVDAKAAADLFKASVQDVKSKLN</sequence>
<feature type="coiled-coil region" evidence="17">
    <location>
        <begin position="32"/>
        <end position="98"/>
    </location>
</feature>
<evidence type="ECO:0000256" key="15">
    <source>
        <dbReference type="HAMAP-Rule" id="MF_01398"/>
    </source>
</evidence>
<comment type="function">
    <text evidence="13">Component of the F(0) channel, it forms part of the peripheral stalk, linking F(1) to F(0). The b'-subunit is a diverged and duplicated form of b found in plants and photosynthetic bacteria.</text>
</comment>
<evidence type="ECO:0000256" key="12">
    <source>
        <dbReference type="ARBA" id="ARBA00025198"/>
    </source>
</evidence>
<keyword evidence="9 15" id="KW-0406">Ion transport</keyword>
<dbReference type="RefSeq" id="WP_024927133.1">
    <property type="nucleotide sequence ID" value="NZ_MDEO01000031.1"/>
</dbReference>
<keyword evidence="6 15" id="KW-0812">Transmembrane</keyword>
<reference evidence="18 19" key="1">
    <citation type="submission" date="2016-08" db="EMBL/GenBank/DDBJ databases">
        <title>Whole genome sequence of Mesorhizobium sp. strain UASWS1009 isolated from industrial sewage.</title>
        <authorList>
            <person name="Crovadore J."/>
            <person name="Calmin G."/>
            <person name="Chablais R."/>
            <person name="Cochard B."/>
            <person name="Lefort F."/>
        </authorList>
    </citation>
    <scope>NUCLEOTIDE SEQUENCE [LARGE SCALE GENOMIC DNA]</scope>
    <source>
        <strain evidence="18 19">UASWS1009</strain>
    </source>
</reference>
<dbReference type="GO" id="GO:0045259">
    <property type="term" value="C:proton-transporting ATP synthase complex"/>
    <property type="evidence" value="ECO:0007669"/>
    <property type="project" value="UniProtKB-KW"/>
</dbReference>
<organism evidence="18 19">
    <name type="scientific">Mesorhizobium hungaricum</name>
    <dbReference type="NCBI Taxonomy" id="1566387"/>
    <lineage>
        <taxon>Bacteria</taxon>
        <taxon>Pseudomonadati</taxon>
        <taxon>Pseudomonadota</taxon>
        <taxon>Alphaproteobacteria</taxon>
        <taxon>Hyphomicrobiales</taxon>
        <taxon>Phyllobacteriaceae</taxon>
        <taxon>Mesorhizobium</taxon>
    </lineage>
</organism>
<dbReference type="STRING" id="1566387.QV13_10585"/>
<accession>A0A1C2DVA0</accession>